<dbReference type="InterPro" id="IPR013324">
    <property type="entry name" value="RNA_pol_sigma_r3/r4-like"/>
</dbReference>
<dbReference type="InterPro" id="IPR007627">
    <property type="entry name" value="RNA_pol_sigma70_r2"/>
</dbReference>
<dbReference type="GO" id="GO:0016987">
    <property type="term" value="F:sigma factor activity"/>
    <property type="evidence" value="ECO:0007669"/>
    <property type="project" value="UniProtKB-KW"/>
</dbReference>
<dbReference type="InterPro" id="IPR039425">
    <property type="entry name" value="RNA_pol_sigma-70-like"/>
</dbReference>
<dbReference type="Pfam" id="PF04542">
    <property type="entry name" value="Sigma70_r2"/>
    <property type="match status" value="1"/>
</dbReference>
<accession>A0A1D7QZG4</accession>
<keyword evidence="4" id="KW-0238">DNA-binding</keyword>
<keyword evidence="2" id="KW-0805">Transcription regulation</keyword>
<dbReference type="Proteomes" id="UP000094463">
    <property type="component" value="Chromosome"/>
</dbReference>
<dbReference type="Gene3D" id="1.10.1740.10">
    <property type="match status" value="1"/>
</dbReference>
<dbReference type="RefSeq" id="WP_232318208.1">
    <property type="nucleotide sequence ID" value="NZ_CP012502.1"/>
</dbReference>
<evidence type="ECO:0000259" key="7">
    <source>
        <dbReference type="Pfam" id="PF08281"/>
    </source>
</evidence>
<keyword evidence="9" id="KW-1185">Reference proteome</keyword>
<dbReference type="SUPFAM" id="SSF88659">
    <property type="entry name" value="Sigma3 and sigma4 domains of RNA polymerase sigma factors"/>
    <property type="match status" value="1"/>
</dbReference>
<dbReference type="PANTHER" id="PTHR43133:SF8">
    <property type="entry name" value="RNA POLYMERASE SIGMA FACTOR HI_1459-RELATED"/>
    <property type="match status" value="1"/>
</dbReference>
<comment type="similarity">
    <text evidence="1">Belongs to the sigma-70 factor family. ECF subfamily.</text>
</comment>
<dbReference type="NCBIfam" id="TIGR02937">
    <property type="entry name" value="sigma70-ECF"/>
    <property type="match status" value="1"/>
</dbReference>
<evidence type="ECO:0000313" key="9">
    <source>
        <dbReference type="Proteomes" id="UP000094463"/>
    </source>
</evidence>
<dbReference type="KEGG" id="bbev:BBEV_3079"/>
<dbReference type="InterPro" id="IPR014284">
    <property type="entry name" value="RNA_pol_sigma-70_dom"/>
</dbReference>
<proteinExistence type="inferred from homology"/>
<evidence type="ECO:0000313" key="8">
    <source>
        <dbReference type="EMBL" id="AOM84396.1"/>
    </source>
</evidence>
<dbReference type="InterPro" id="IPR013325">
    <property type="entry name" value="RNA_pol_sigma_r2"/>
</dbReference>
<dbReference type="GO" id="GO:0003677">
    <property type="term" value="F:DNA binding"/>
    <property type="evidence" value="ECO:0007669"/>
    <property type="project" value="UniProtKB-KW"/>
</dbReference>
<evidence type="ECO:0000256" key="2">
    <source>
        <dbReference type="ARBA" id="ARBA00023015"/>
    </source>
</evidence>
<sequence length="191" mass="21938">MKGGVKMTDEELVQAILDGDDEAMKELHGRYVHGIFQYLYIQMNDYHDAQELLQDVMHKAARKLATFKGDSTFKTWLFAIAKYAVIDYYRTRNKKRRSTAVEDSTLEEVAESGESAERTVMRQMETESVMTTISNLPESYRDVLHLRFVEGFSIKETAKVMGKTSMSVKALQKRARAELVDRMGNEVTAYE</sequence>
<dbReference type="InterPro" id="IPR013249">
    <property type="entry name" value="RNA_pol_sigma70_r4_t2"/>
</dbReference>
<feature type="domain" description="RNA polymerase sigma factor 70 region 4 type 2" evidence="7">
    <location>
        <begin position="127"/>
        <end position="179"/>
    </location>
</feature>
<dbReference type="GO" id="GO:0006352">
    <property type="term" value="P:DNA-templated transcription initiation"/>
    <property type="evidence" value="ECO:0007669"/>
    <property type="project" value="InterPro"/>
</dbReference>
<dbReference type="PANTHER" id="PTHR43133">
    <property type="entry name" value="RNA POLYMERASE ECF-TYPE SIGMA FACTO"/>
    <property type="match status" value="1"/>
</dbReference>
<dbReference type="Gene3D" id="1.10.10.10">
    <property type="entry name" value="Winged helix-like DNA-binding domain superfamily/Winged helix DNA-binding domain"/>
    <property type="match status" value="1"/>
</dbReference>
<evidence type="ECO:0000256" key="1">
    <source>
        <dbReference type="ARBA" id="ARBA00010641"/>
    </source>
</evidence>
<dbReference type="InterPro" id="IPR036388">
    <property type="entry name" value="WH-like_DNA-bd_sf"/>
</dbReference>
<gene>
    <name evidence="8" type="primary">algU</name>
    <name evidence="8" type="ORF">BBEV_3079</name>
</gene>
<organism evidence="8 9">
    <name type="scientific">Salisediminibacterium beveridgei</name>
    <dbReference type="NCBI Taxonomy" id="632773"/>
    <lineage>
        <taxon>Bacteria</taxon>
        <taxon>Bacillati</taxon>
        <taxon>Bacillota</taxon>
        <taxon>Bacilli</taxon>
        <taxon>Bacillales</taxon>
        <taxon>Bacillaceae</taxon>
        <taxon>Salisediminibacterium</taxon>
    </lineage>
</organism>
<keyword evidence="3" id="KW-0731">Sigma factor</keyword>
<dbReference type="EMBL" id="CP012502">
    <property type="protein sequence ID" value="AOM84396.1"/>
    <property type="molecule type" value="Genomic_DNA"/>
</dbReference>
<dbReference type="AlphaFoldDB" id="A0A1D7QZG4"/>
<evidence type="ECO:0000256" key="4">
    <source>
        <dbReference type="ARBA" id="ARBA00023125"/>
    </source>
</evidence>
<feature type="domain" description="RNA polymerase sigma-70 region 2" evidence="6">
    <location>
        <begin position="28"/>
        <end position="93"/>
    </location>
</feature>
<keyword evidence="5" id="KW-0804">Transcription</keyword>
<name>A0A1D7QZG4_9BACI</name>
<reference evidence="8 9" key="1">
    <citation type="submission" date="2015-08" db="EMBL/GenBank/DDBJ databases">
        <title>The complete genome sequence of Bacillus beveridgei MLTeJB.</title>
        <authorList>
            <person name="Hanson T.E."/>
            <person name="Mesa C."/>
            <person name="Basesman S.M."/>
            <person name="Oremland R.S."/>
        </authorList>
    </citation>
    <scope>NUCLEOTIDE SEQUENCE [LARGE SCALE GENOMIC DNA]</scope>
    <source>
        <strain evidence="8 9">MLTeJB</strain>
    </source>
</reference>
<evidence type="ECO:0000256" key="5">
    <source>
        <dbReference type="ARBA" id="ARBA00023163"/>
    </source>
</evidence>
<protein>
    <submittedName>
        <fullName evidence="8">RNA polymerase sigma-70 factor, ECF subfamily</fullName>
    </submittedName>
</protein>
<dbReference type="STRING" id="632773.BBEV_3079"/>
<evidence type="ECO:0000259" key="6">
    <source>
        <dbReference type="Pfam" id="PF04542"/>
    </source>
</evidence>
<dbReference type="SUPFAM" id="SSF88946">
    <property type="entry name" value="Sigma2 domain of RNA polymerase sigma factors"/>
    <property type="match status" value="1"/>
</dbReference>
<dbReference type="CDD" id="cd06171">
    <property type="entry name" value="Sigma70_r4"/>
    <property type="match status" value="1"/>
</dbReference>
<dbReference type="Pfam" id="PF08281">
    <property type="entry name" value="Sigma70_r4_2"/>
    <property type="match status" value="1"/>
</dbReference>
<evidence type="ECO:0000256" key="3">
    <source>
        <dbReference type="ARBA" id="ARBA00023082"/>
    </source>
</evidence>